<protein>
    <submittedName>
        <fullName evidence="4">Uncharacterized protein</fullName>
    </submittedName>
</protein>
<dbReference type="Proteomes" id="UP000423131">
    <property type="component" value="Unassembled WGS sequence"/>
</dbReference>
<dbReference type="Proteomes" id="UP000337746">
    <property type="component" value="Unassembled WGS sequence"/>
</dbReference>
<dbReference type="Proteomes" id="UP000410967">
    <property type="component" value="Unassembled WGS sequence"/>
</dbReference>
<evidence type="ECO:0000313" key="6">
    <source>
        <dbReference type="Proteomes" id="UP000389283"/>
    </source>
</evidence>
<dbReference type="EMBL" id="AABAWE010000002">
    <property type="protein sequence ID" value="EAG2086608.1"/>
    <property type="molecule type" value="Genomic_DNA"/>
</dbReference>
<proteinExistence type="predicted"/>
<evidence type="ECO:0000313" key="5">
    <source>
        <dbReference type="Proteomes" id="UP000337746"/>
    </source>
</evidence>
<evidence type="ECO:0000313" key="7">
    <source>
        <dbReference type="Proteomes" id="UP000410967"/>
    </source>
</evidence>
<evidence type="ECO:0000313" key="1">
    <source>
        <dbReference type="EMBL" id="EAG2086608.1"/>
    </source>
</evidence>
<dbReference type="EMBL" id="AACKDQ010000044">
    <property type="protein sequence ID" value="EAK9318267.1"/>
    <property type="molecule type" value="Genomic_DNA"/>
</dbReference>
<dbReference type="RefSeq" id="WP_031670090.1">
    <property type="nucleotide sequence ID" value="NZ_JBALAT010000003.1"/>
</dbReference>
<evidence type="ECO:0000313" key="3">
    <source>
        <dbReference type="EMBL" id="ECB9474267.1"/>
    </source>
</evidence>
<dbReference type="EMBL" id="AAHZFN010000014">
    <property type="protein sequence ID" value="ECB9474267.1"/>
    <property type="molecule type" value="Genomic_DNA"/>
</dbReference>
<reference evidence="2 7" key="1">
    <citation type="submission" date="2019-04" db="EMBL/GenBank/DDBJ databases">
        <authorList>
            <consortium name="GenomeTrakr network: Whole genome sequencing for foodborne pathogen traceback"/>
        </authorList>
    </citation>
    <scope>NUCLEOTIDE SEQUENCE [LARGE SCALE GENOMIC DNA]</scope>
    <source>
        <strain evidence="2 7">PHLUSALM00088</strain>
    </source>
</reference>
<comment type="caution">
    <text evidence="4">The sequence shown here is derived from an EMBL/GenBank/DDBJ whole genome shotgun (WGS) entry which is preliminary data.</text>
</comment>
<sequence length="90" mass="10521">MITIANKYKEYITERTRLSDNGIKLTAYSFENGYQARVIENLDSNFVSLVLVKFANGKNSIKDILLELTNEQLIEKLEEIKQMTFEEERL</sequence>
<evidence type="ECO:0000313" key="4">
    <source>
        <dbReference type="EMBL" id="ECC1555549.1"/>
    </source>
</evidence>
<reference evidence="6 8" key="2">
    <citation type="submission" date="2019-07" db="EMBL/GenBank/DDBJ databases">
        <authorList>
            <consortium name="GenomeTrakr: Next Generation Sequencing Network for Food Pathogen Tracability"/>
        </authorList>
    </citation>
    <scope>NUCLEOTIDE SEQUENCE [LARGE SCALE GENOMIC DNA]</scope>
    <source>
        <strain evidence="3 8">FDA00014336</strain>
        <strain evidence="4 6">FDA00014370</strain>
        <strain evidence="1 5">FLAG-54356</strain>
    </source>
</reference>
<dbReference type="Proteomes" id="UP000389283">
    <property type="component" value="Unassembled WGS sequence"/>
</dbReference>
<evidence type="ECO:0000313" key="8">
    <source>
        <dbReference type="Proteomes" id="UP000423131"/>
    </source>
</evidence>
<gene>
    <name evidence="1" type="ORF">BCZ21_05005</name>
    <name evidence="2" type="ORF">FA835_14310</name>
    <name evidence="3" type="ORF">FLR03_11330</name>
    <name evidence="4" type="ORF">FNX40_01880</name>
</gene>
<name>A0A463PLK7_LISMN</name>
<accession>A0A463PLK7</accession>
<dbReference type="EMBL" id="AAIAJJ010000001">
    <property type="protein sequence ID" value="ECC1555549.1"/>
    <property type="molecule type" value="Genomic_DNA"/>
</dbReference>
<organism evidence="4 6">
    <name type="scientific">Listeria monocytogenes</name>
    <dbReference type="NCBI Taxonomy" id="1639"/>
    <lineage>
        <taxon>Bacteria</taxon>
        <taxon>Bacillati</taxon>
        <taxon>Bacillota</taxon>
        <taxon>Bacilli</taxon>
        <taxon>Bacillales</taxon>
        <taxon>Listeriaceae</taxon>
        <taxon>Listeria</taxon>
    </lineage>
</organism>
<dbReference type="AlphaFoldDB" id="A0A463PLK7"/>
<evidence type="ECO:0000313" key="2">
    <source>
        <dbReference type="EMBL" id="EAK9318267.1"/>
    </source>
</evidence>